<dbReference type="Proteomes" id="UP000294359">
    <property type="component" value="Chromosome"/>
</dbReference>
<dbReference type="Pfam" id="PF05488">
    <property type="entry name" value="PAAR_motif"/>
    <property type="match status" value="1"/>
</dbReference>
<reference evidence="1" key="1">
    <citation type="journal article" date="2014" name="Int. J. Syst. Evol. Microbiol.">
        <title>Complete genome sequence of Corynebacterium casei LMG S-19264T (=DSM 44701T), isolated from a smear-ripened cheese.</title>
        <authorList>
            <consortium name="US DOE Joint Genome Institute (JGI-PGF)"/>
            <person name="Walter F."/>
            <person name="Albersmeier A."/>
            <person name="Kalinowski J."/>
            <person name="Ruckert C."/>
        </authorList>
    </citation>
    <scope>NUCLEOTIDE SEQUENCE</scope>
    <source>
        <strain evidence="1">KCTC 12344</strain>
    </source>
</reference>
<evidence type="ECO:0000313" key="2">
    <source>
        <dbReference type="EMBL" id="QBQ36874.1"/>
    </source>
</evidence>
<proteinExistence type="predicted"/>
<dbReference type="Proteomes" id="UP000619512">
    <property type="component" value="Unassembled WGS sequence"/>
</dbReference>
<dbReference type="Gene3D" id="2.60.200.60">
    <property type="match status" value="1"/>
</dbReference>
<dbReference type="AlphaFoldDB" id="A0A4P7BE58"/>
<dbReference type="EMBL" id="CP038026">
    <property type="protein sequence ID" value="QBQ36874.1"/>
    <property type="molecule type" value="Genomic_DNA"/>
</dbReference>
<reference evidence="2 3" key="2">
    <citation type="submission" date="2019-03" db="EMBL/GenBank/DDBJ databases">
        <title>Draft Genome Sequences of Six Type Strains of the Genus Massilia.</title>
        <authorList>
            <person name="Miess H."/>
            <person name="Frediansyhah A."/>
            <person name="Gross H."/>
        </authorList>
    </citation>
    <scope>NUCLEOTIDE SEQUENCE [LARGE SCALE GENOMIC DNA]</scope>
    <source>
        <strain evidence="2 3">DSM 17505</strain>
    </source>
</reference>
<evidence type="ECO:0000313" key="1">
    <source>
        <dbReference type="EMBL" id="GGZ11618.1"/>
    </source>
</evidence>
<name>A0A4P7BE58_9BURK</name>
<reference evidence="1" key="3">
    <citation type="submission" date="2022-12" db="EMBL/GenBank/DDBJ databases">
        <authorList>
            <person name="Sun Q."/>
            <person name="Kim S."/>
        </authorList>
    </citation>
    <scope>NUCLEOTIDE SEQUENCE</scope>
    <source>
        <strain evidence="1">KCTC 12344</strain>
    </source>
</reference>
<dbReference type="RefSeq" id="WP_134385202.1">
    <property type="nucleotide sequence ID" value="NZ_BMWW01000021.1"/>
</dbReference>
<organism evidence="1 4">
    <name type="scientific">Pseudoduganella plicata</name>
    <dbReference type="NCBI Taxonomy" id="321984"/>
    <lineage>
        <taxon>Bacteria</taxon>
        <taxon>Pseudomonadati</taxon>
        <taxon>Pseudomonadota</taxon>
        <taxon>Betaproteobacteria</taxon>
        <taxon>Burkholderiales</taxon>
        <taxon>Oxalobacteraceae</taxon>
        <taxon>Telluria group</taxon>
        <taxon>Pseudoduganella</taxon>
    </lineage>
</organism>
<keyword evidence="3" id="KW-1185">Reference proteome</keyword>
<evidence type="ECO:0000313" key="4">
    <source>
        <dbReference type="Proteomes" id="UP000619512"/>
    </source>
</evidence>
<dbReference type="InterPro" id="IPR008727">
    <property type="entry name" value="PAAR_motif"/>
</dbReference>
<evidence type="ECO:0000313" key="3">
    <source>
        <dbReference type="Proteomes" id="UP000294359"/>
    </source>
</evidence>
<gene>
    <name evidence="2" type="ORF">E1742_12380</name>
    <name evidence="1" type="ORF">GCM10007388_51170</name>
</gene>
<sequence length="137" mass="13907">MGLPLIVMGDRTSHGGTVISADMTFDINGKCVARIGDMTVCPKCKGVFPIKSGAGDVMDGEGNGYARHMDETECGAKLISSQVTTFWDNKSSSGATSGDGEVPLADAASIASPTSSGVCLDCLLKASAAGSATVIRE</sequence>
<dbReference type="CDD" id="cd14744">
    <property type="entry name" value="PAAR_CT_2"/>
    <property type="match status" value="1"/>
</dbReference>
<accession>A0A4P7BE58</accession>
<protein>
    <submittedName>
        <fullName evidence="2">PAAR domain-containing protein</fullName>
    </submittedName>
</protein>
<dbReference type="OrthoDB" id="197187at2"/>
<dbReference type="EMBL" id="BMWW01000021">
    <property type="protein sequence ID" value="GGZ11618.1"/>
    <property type="molecule type" value="Genomic_DNA"/>
</dbReference>